<evidence type="ECO:0000259" key="1">
    <source>
        <dbReference type="Pfam" id="PF01408"/>
    </source>
</evidence>
<reference evidence="3 4" key="1">
    <citation type="submission" date="2017-03" db="EMBL/GenBank/DDBJ databases">
        <authorList>
            <person name="Afonso C.L."/>
            <person name="Miller P.J."/>
            <person name="Scott M.A."/>
            <person name="Spackman E."/>
            <person name="Goraichik I."/>
            <person name="Dimitrov K.M."/>
            <person name="Suarez D.L."/>
            <person name="Swayne D.E."/>
        </authorList>
    </citation>
    <scope>NUCLEOTIDE SEQUENCE [LARGE SCALE GENOMIC DNA]</scope>
    <source>
        <strain evidence="3">Genome sequencing of Nitrospira japonica strain NJ11</strain>
    </source>
</reference>
<gene>
    <name evidence="3" type="ORF">NSJP_3823</name>
</gene>
<dbReference type="OrthoDB" id="9782091at2"/>
<dbReference type="KEGG" id="nja:NSJP_3823"/>
<dbReference type="AlphaFoldDB" id="A0A1W1IAG7"/>
<proteinExistence type="predicted"/>
<keyword evidence="4" id="KW-1185">Reference proteome</keyword>
<name>A0A1W1IAG7_9BACT</name>
<dbReference type="SUPFAM" id="SSF55347">
    <property type="entry name" value="Glyceraldehyde-3-phosphate dehydrogenase-like, C-terminal domain"/>
    <property type="match status" value="1"/>
</dbReference>
<dbReference type="InterPro" id="IPR051450">
    <property type="entry name" value="Gfo/Idh/MocA_Oxidoreductases"/>
</dbReference>
<organism evidence="3 4">
    <name type="scientific">Nitrospira japonica</name>
    <dbReference type="NCBI Taxonomy" id="1325564"/>
    <lineage>
        <taxon>Bacteria</taxon>
        <taxon>Pseudomonadati</taxon>
        <taxon>Nitrospirota</taxon>
        <taxon>Nitrospiria</taxon>
        <taxon>Nitrospirales</taxon>
        <taxon>Nitrospiraceae</taxon>
        <taxon>Nitrospira</taxon>
    </lineage>
</organism>
<dbReference type="InterPro" id="IPR055170">
    <property type="entry name" value="GFO_IDH_MocA-like_dom"/>
</dbReference>
<feature type="domain" description="GFO/IDH/MocA-like oxidoreductase" evidence="2">
    <location>
        <begin position="117"/>
        <end position="241"/>
    </location>
</feature>
<evidence type="ECO:0000313" key="4">
    <source>
        <dbReference type="Proteomes" id="UP000192042"/>
    </source>
</evidence>
<dbReference type="Pfam" id="PF01408">
    <property type="entry name" value="GFO_IDH_MocA"/>
    <property type="match status" value="1"/>
</dbReference>
<dbReference type="PANTHER" id="PTHR43377:SF1">
    <property type="entry name" value="BILIVERDIN REDUCTASE A"/>
    <property type="match status" value="1"/>
</dbReference>
<dbReference type="Pfam" id="PF22725">
    <property type="entry name" value="GFO_IDH_MocA_C3"/>
    <property type="match status" value="1"/>
</dbReference>
<dbReference type="InterPro" id="IPR036291">
    <property type="entry name" value="NAD(P)-bd_dom_sf"/>
</dbReference>
<dbReference type="EMBL" id="LT828648">
    <property type="protein sequence ID" value="SLM49990.1"/>
    <property type="molecule type" value="Genomic_DNA"/>
</dbReference>
<dbReference type="Proteomes" id="UP000192042">
    <property type="component" value="Chromosome I"/>
</dbReference>
<dbReference type="InterPro" id="IPR000683">
    <property type="entry name" value="Gfo/Idh/MocA-like_OxRdtase_N"/>
</dbReference>
<sequence>MVGRRHARNLHRLGCQVSCMDTRPDPLEEIIKEVPVIHQFTSLNDALSRASEFTGVAVCSPTQCHVEQARAVLDLDLPVLVEKPVSTDVDSCNPLQTRLQQGGKLLLDYPYRWWTPVRQLKTLISAGAIGVPRHARFVMSAHAKHVNPVQAEQALSSAKHDLNGGVLLEQIHFIDLMLWIFGMPDRIFARTGKISNLEREADDVVDIVAGYADQVLVTFHMDSFGRPHEQHIVVTGEEGTIQCLFAPDALRLSRMPELRWETEYFSIERNDMFLSVAREFLNILDGNNFDQTCTLEDGIRTLKVVEACKQSQGTRSEVILTGTVPVADTVG</sequence>
<evidence type="ECO:0000313" key="3">
    <source>
        <dbReference type="EMBL" id="SLM49990.1"/>
    </source>
</evidence>
<dbReference type="PANTHER" id="PTHR43377">
    <property type="entry name" value="BILIVERDIN REDUCTASE A"/>
    <property type="match status" value="1"/>
</dbReference>
<dbReference type="STRING" id="1325564.NSJP_3823"/>
<dbReference type="SUPFAM" id="SSF51735">
    <property type="entry name" value="NAD(P)-binding Rossmann-fold domains"/>
    <property type="match status" value="1"/>
</dbReference>
<feature type="domain" description="Gfo/Idh/MocA-like oxidoreductase N-terminal" evidence="1">
    <location>
        <begin position="3"/>
        <end position="106"/>
    </location>
</feature>
<evidence type="ECO:0000259" key="2">
    <source>
        <dbReference type="Pfam" id="PF22725"/>
    </source>
</evidence>
<accession>A0A1W1IAG7</accession>
<dbReference type="GO" id="GO:0000166">
    <property type="term" value="F:nucleotide binding"/>
    <property type="evidence" value="ECO:0007669"/>
    <property type="project" value="InterPro"/>
</dbReference>
<dbReference type="Gene3D" id="3.40.50.720">
    <property type="entry name" value="NAD(P)-binding Rossmann-like Domain"/>
    <property type="match status" value="1"/>
</dbReference>
<protein>
    <submittedName>
        <fullName evidence="3">Putative dehydrogenase</fullName>
    </submittedName>
</protein>
<dbReference type="Gene3D" id="3.30.360.10">
    <property type="entry name" value="Dihydrodipicolinate Reductase, domain 2"/>
    <property type="match status" value="1"/>
</dbReference>